<protein>
    <submittedName>
        <fullName evidence="1">Glutathione s-transferase omega 2</fullName>
    </submittedName>
</protein>
<comment type="caution">
    <text evidence="1">The sequence shown here is derived from an EMBL/GenBank/DDBJ whole genome shotgun (WGS) entry which is preliminary data.</text>
</comment>
<evidence type="ECO:0000313" key="1">
    <source>
        <dbReference type="EMBL" id="KAF4499808.1"/>
    </source>
</evidence>
<gene>
    <name evidence="1" type="ORF">FAGAP_4012</name>
</gene>
<keyword evidence="2" id="KW-1185">Reference proteome</keyword>
<dbReference type="OrthoDB" id="3596450at2759"/>
<dbReference type="AlphaFoldDB" id="A0A9P5EG95"/>
<proteinExistence type="predicted"/>
<dbReference type="EMBL" id="LUFC02000233">
    <property type="protein sequence ID" value="KAF4499808.1"/>
    <property type="molecule type" value="Genomic_DNA"/>
</dbReference>
<accession>A0A9P5EG95</accession>
<evidence type="ECO:0000313" key="2">
    <source>
        <dbReference type="Proteomes" id="UP000737391"/>
    </source>
</evidence>
<reference evidence="1" key="1">
    <citation type="submission" date="2020-01" db="EMBL/GenBank/DDBJ databases">
        <title>Identification and distribution of gene clusters putatively required for synthesis of sphingolipid metabolism inhibitors in phylogenetically diverse species of the filamentous fungus Fusarium.</title>
        <authorList>
            <person name="Kim H.-S."/>
            <person name="Busman M."/>
            <person name="Brown D.W."/>
            <person name="Divon H."/>
            <person name="Uhlig S."/>
            <person name="Proctor R.H."/>
        </authorList>
    </citation>
    <scope>NUCLEOTIDE SEQUENCE</scope>
    <source>
        <strain evidence="1">NRRL 31653</strain>
    </source>
</reference>
<name>A0A9P5EG95_9HYPO</name>
<dbReference type="Proteomes" id="UP000737391">
    <property type="component" value="Unassembled WGS sequence"/>
</dbReference>
<organism evidence="1 2">
    <name type="scientific">Fusarium agapanthi</name>
    <dbReference type="NCBI Taxonomy" id="1803897"/>
    <lineage>
        <taxon>Eukaryota</taxon>
        <taxon>Fungi</taxon>
        <taxon>Dikarya</taxon>
        <taxon>Ascomycota</taxon>
        <taxon>Pezizomycotina</taxon>
        <taxon>Sordariomycetes</taxon>
        <taxon>Hypocreomycetidae</taxon>
        <taxon>Hypocreales</taxon>
        <taxon>Nectriaceae</taxon>
        <taxon>Fusarium</taxon>
        <taxon>Fusarium fujikuroi species complex</taxon>
    </lineage>
</organism>
<sequence>MFTDSTSPTIVFEYDSLNIASGLSLAIPTDDVAGNPNDSVCLTDSSLWTFCRESRRAMERHFAKNEWWSHIKSPFHPKRTAEPGRCAGQEGAAHTASYQDMDGIVKHITIDFDNDLVHFDPRWLEHLDWWHINNSDFLSLFNERPSLERSGFKFIESNIAMDYDPSILDALKDRKVHYNQIGLGMTL</sequence>